<keyword evidence="14" id="KW-0449">Lipoprotein</keyword>
<accession>A0A150XC46</accession>
<keyword evidence="6 16" id="KW-0812">Transmembrane</keyword>
<keyword evidence="12" id="KW-0564">Palmitate</keyword>
<dbReference type="InterPro" id="IPR049712">
    <property type="entry name" value="Poly_export"/>
</dbReference>
<keyword evidence="8" id="KW-0625">Polysaccharide transport</keyword>
<feature type="domain" description="Soluble ligand binding" evidence="18">
    <location>
        <begin position="266"/>
        <end position="308"/>
    </location>
</feature>
<keyword evidence="13" id="KW-0998">Cell outer membrane</keyword>
<evidence type="ECO:0000256" key="15">
    <source>
        <dbReference type="SAM" id="Coils"/>
    </source>
</evidence>
<comment type="subcellular location">
    <subcellularLocation>
        <location evidence="1">Cell outer membrane</location>
        <topology evidence="1">Multi-pass membrane protein</topology>
    </subcellularLocation>
</comment>
<dbReference type="PANTHER" id="PTHR33619:SF3">
    <property type="entry name" value="POLYSACCHARIDE EXPORT PROTEIN GFCE-RELATED"/>
    <property type="match status" value="1"/>
</dbReference>
<organism evidence="20 21">
    <name type="scientific">Roseivirga ehrenbergii (strain DSM 102268 / JCM 13514 / KCTC 12282 / NCIMB 14502 / KMM 6017)</name>
    <dbReference type="NCBI Taxonomy" id="279360"/>
    <lineage>
        <taxon>Bacteria</taxon>
        <taxon>Pseudomonadati</taxon>
        <taxon>Bacteroidota</taxon>
        <taxon>Cytophagia</taxon>
        <taxon>Cytophagales</taxon>
        <taxon>Roseivirgaceae</taxon>
        <taxon>Roseivirga</taxon>
    </lineage>
</organism>
<name>A0A150XC46_ROSEK</name>
<evidence type="ECO:0000259" key="19">
    <source>
        <dbReference type="Pfam" id="PF22461"/>
    </source>
</evidence>
<dbReference type="STRING" id="279360.MB14_03150"/>
<dbReference type="Gene3D" id="3.10.560.10">
    <property type="entry name" value="Outer membrane lipoprotein wza domain like"/>
    <property type="match status" value="6"/>
</dbReference>
<keyword evidence="4" id="KW-1134">Transmembrane beta strand</keyword>
<feature type="transmembrane region" description="Helical" evidence="16">
    <location>
        <begin position="21"/>
        <end position="41"/>
    </location>
</feature>
<feature type="domain" description="Soluble ligand binding" evidence="18">
    <location>
        <begin position="350"/>
        <end position="393"/>
    </location>
</feature>
<dbReference type="OrthoDB" id="9808948at2"/>
<sequence length="889" mass="99011">MMNRGYQNFQKALKRNLGKGLFSFVRILGLIIFIFCAVNALEAQSLGGLDLKSVKVDELSDEQILSYMKQAEERGLTQSELELLARQRGVSESEISKLRRRVEALRSGVNTMNNTSTDKRNSRLEPSLLNDESVFGALSSDEAIELTEEQKKIFGFDLFQKRNLTFAPNLNLPTPVDYQLGPKDVLVVDLWGVTQAYFQFEVSPEGTIRPENLSPVYVNGLTIEAASKKIIDRLSQIYSGLKAQGNNPPTIFHQISLGNIRTINIEVVGEVAKPSMYSLPSLSTVYTALHAAGGPTENGTFRKIRVVRNNKLLSTLDVYPYLTSGIRSGDVRLKNGDVIIVEPFSSRIELDGEIKRSGLFELKDNESFSDLLSYAGGFTSKAFKSTVTVKRNGNREREIIDVDQERFDDFQPSDGDLIEVSGILDRFSNRVIISGAIYREGEYQLTSELTLKKLIEKAGGVRGDANMSRITIYRTGDNFSQSVIPVDLAALLRGDIVDITLSREDVVQITSIYDLKEEYYVQVSGEVIEGGVYPFFNGMTVQDLIILSGGLKESASGAMIEIARRNTNGGVNSAADIITLSIDQTLSLDSEDRNQILKPFDQVYIRKSPGYTIQQQVTVEGEALATGVYTISRKDERISDVIKRAGGLTPYADASGAILIRKTEFSNSKSNDQISQESLQQLRQKVLKDESELKNVSQTQLIERLKKLEDKVETDTQNDLVGSKLKKELIQDISEQDSLVRNIEIKEEEPVAINLQRILDEPGSKYDLIVKEGDVISIPGKLETVRVAGEVTSPLNVRFDKEFSFKDYIERSGGFLITAKKGGSYIQYPNGERRQVKRFLFFKKYPKVEAGSTIFVSRKPDRKPVNVQAIISAFGTVATIALVIDRLSN</sequence>
<evidence type="ECO:0000256" key="9">
    <source>
        <dbReference type="ARBA" id="ARBA00023065"/>
    </source>
</evidence>
<dbReference type="Proteomes" id="UP000075583">
    <property type="component" value="Unassembled WGS sequence"/>
</dbReference>
<evidence type="ECO:0000256" key="12">
    <source>
        <dbReference type="ARBA" id="ARBA00023139"/>
    </source>
</evidence>
<dbReference type="Pfam" id="PF10531">
    <property type="entry name" value="SLBB"/>
    <property type="match status" value="5"/>
</dbReference>
<keyword evidence="16" id="KW-1133">Transmembrane helix</keyword>
<dbReference type="AlphaFoldDB" id="A0A150XC46"/>
<keyword evidence="5" id="KW-0762">Sugar transport</keyword>
<keyword evidence="15" id="KW-0175">Coiled coil</keyword>
<evidence type="ECO:0000256" key="4">
    <source>
        <dbReference type="ARBA" id="ARBA00022452"/>
    </source>
</evidence>
<dbReference type="GO" id="GO:0015159">
    <property type="term" value="F:polysaccharide transmembrane transporter activity"/>
    <property type="evidence" value="ECO:0007669"/>
    <property type="project" value="InterPro"/>
</dbReference>
<dbReference type="GO" id="GO:0009279">
    <property type="term" value="C:cell outer membrane"/>
    <property type="evidence" value="ECO:0007669"/>
    <property type="project" value="UniProtKB-SubCell"/>
</dbReference>
<dbReference type="GO" id="GO:0006811">
    <property type="term" value="P:monoatomic ion transport"/>
    <property type="evidence" value="ECO:0007669"/>
    <property type="project" value="UniProtKB-KW"/>
</dbReference>
<evidence type="ECO:0000256" key="6">
    <source>
        <dbReference type="ARBA" id="ARBA00022692"/>
    </source>
</evidence>
<dbReference type="PANTHER" id="PTHR33619">
    <property type="entry name" value="POLYSACCHARIDE EXPORT PROTEIN GFCE-RELATED"/>
    <property type="match status" value="1"/>
</dbReference>
<evidence type="ECO:0000259" key="17">
    <source>
        <dbReference type="Pfam" id="PF02563"/>
    </source>
</evidence>
<dbReference type="Pfam" id="PF22461">
    <property type="entry name" value="SLBB_2"/>
    <property type="match status" value="1"/>
</dbReference>
<evidence type="ECO:0000256" key="2">
    <source>
        <dbReference type="ARBA" id="ARBA00009450"/>
    </source>
</evidence>
<evidence type="ECO:0000256" key="1">
    <source>
        <dbReference type="ARBA" id="ARBA00004571"/>
    </source>
</evidence>
<dbReference type="InterPro" id="IPR054765">
    <property type="entry name" value="SLBB_dom"/>
</dbReference>
<evidence type="ECO:0000256" key="16">
    <source>
        <dbReference type="SAM" id="Phobius"/>
    </source>
</evidence>
<dbReference type="InterPro" id="IPR003715">
    <property type="entry name" value="Poly_export_N"/>
</dbReference>
<feature type="domain" description="Soluble ligand binding" evidence="18">
    <location>
        <begin position="785"/>
        <end position="827"/>
    </location>
</feature>
<feature type="coiled-coil region" evidence="15">
    <location>
        <begin position="679"/>
        <end position="718"/>
    </location>
</feature>
<evidence type="ECO:0000259" key="18">
    <source>
        <dbReference type="Pfam" id="PF10531"/>
    </source>
</evidence>
<keyword evidence="9" id="KW-0406">Ion transport</keyword>
<comment type="caution">
    <text evidence="20">The sequence shown here is derived from an EMBL/GenBank/DDBJ whole genome shotgun (WGS) entry which is preliminary data.</text>
</comment>
<dbReference type="InterPro" id="IPR019554">
    <property type="entry name" value="Soluble_ligand-bd"/>
</dbReference>
<keyword evidence="21" id="KW-1185">Reference proteome</keyword>
<dbReference type="RefSeq" id="WP_062591338.1">
    <property type="nucleotide sequence ID" value="NZ_LQZQ01000023.1"/>
</dbReference>
<dbReference type="EMBL" id="LQZQ01000023">
    <property type="protein sequence ID" value="KYG76260.1"/>
    <property type="molecule type" value="Genomic_DNA"/>
</dbReference>
<feature type="domain" description="Polysaccharide export protein N-terminal" evidence="17">
    <location>
        <begin position="174"/>
        <end position="238"/>
    </location>
</feature>
<evidence type="ECO:0000256" key="7">
    <source>
        <dbReference type="ARBA" id="ARBA00022729"/>
    </source>
</evidence>
<keyword evidence="3" id="KW-0813">Transport</keyword>
<evidence type="ECO:0008006" key="22">
    <source>
        <dbReference type="Google" id="ProtNLM"/>
    </source>
</evidence>
<dbReference type="GO" id="GO:0015288">
    <property type="term" value="F:porin activity"/>
    <property type="evidence" value="ECO:0007669"/>
    <property type="project" value="UniProtKB-KW"/>
</dbReference>
<evidence type="ECO:0000256" key="14">
    <source>
        <dbReference type="ARBA" id="ARBA00023288"/>
    </source>
</evidence>
<keyword evidence="11 16" id="KW-0472">Membrane</keyword>
<proteinExistence type="inferred from homology"/>
<feature type="domain" description="SLBB" evidence="19">
    <location>
        <begin position="430"/>
        <end position="508"/>
    </location>
</feature>
<keyword evidence="10" id="KW-0626">Porin</keyword>
<evidence type="ECO:0000256" key="10">
    <source>
        <dbReference type="ARBA" id="ARBA00023114"/>
    </source>
</evidence>
<evidence type="ECO:0000313" key="20">
    <source>
        <dbReference type="EMBL" id="KYG76260.1"/>
    </source>
</evidence>
<evidence type="ECO:0000256" key="13">
    <source>
        <dbReference type="ARBA" id="ARBA00023237"/>
    </source>
</evidence>
<keyword evidence="7" id="KW-0732">Signal</keyword>
<evidence type="ECO:0000256" key="11">
    <source>
        <dbReference type="ARBA" id="ARBA00023136"/>
    </source>
</evidence>
<evidence type="ECO:0000256" key="8">
    <source>
        <dbReference type="ARBA" id="ARBA00023047"/>
    </source>
</evidence>
<gene>
    <name evidence="20" type="ORF">MB14_03150</name>
</gene>
<protein>
    <recommendedName>
        <fullName evidence="22">Polysaccharide biosynthesis protein</fullName>
    </recommendedName>
</protein>
<comment type="similarity">
    <text evidence="2">Belongs to the BexD/CtrA/VexA family.</text>
</comment>
<feature type="domain" description="Soluble ligand binding" evidence="18">
    <location>
        <begin position="617"/>
        <end position="664"/>
    </location>
</feature>
<feature type="domain" description="Soluble ligand binding" evidence="18">
    <location>
        <begin position="520"/>
        <end position="570"/>
    </location>
</feature>
<evidence type="ECO:0000256" key="5">
    <source>
        <dbReference type="ARBA" id="ARBA00022597"/>
    </source>
</evidence>
<dbReference type="GO" id="GO:0046930">
    <property type="term" value="C:pore complex"/>
    <property type="evidence" value="ECO:0007669"/>
    <property type="project" value="UniProtKB-KW"/>
</dbReference>
<evidence type="ECO:0000313" key="21">
    <source>
        <dbReference type="Proteomes" id="UP000075583"/>
    </source>
</evidence>
<reference evidence="20" key="1">
    <citation type="submission" date="2016-01" db="EMBL/GenBank/DDBJ databases">
        <title>Genome sequencing of Roseivirga ehrenbergii KMM 6017.</title>
        <authorList>
            <person name="Selvaratnam C."/>
            <person name="Thevarajoo S."/>
            <person name="Goh K.M."/>
            <person name="Ee R."/>
            <person name="Chan K.-G."/>
            <person name="Chong C.S."/>
        </authorList>
    </citation>
    <scope>NUCLEOTIDE SEQUENCE [LARGE SCALE GENOMIC DNA]</scope>
    <source>
        <strain evidence="20">KMM 6017</strain>
    </source>
</reference>
<dbReference type="Pfam" id="PF02563">
    <property type="entry name" value="Poly_export"/>
    <property type="match status" value="1"/>
</dbReference>
<evidence type="ECO:0000256" key="3">
    <source>
        <dbReference type="ARBA" id="ARBA00022448"/>
    </source>
</evidence>